<dbReference type="InterPro" id="IPR024422">
    <property type="entry name" value="Protein_unknown_function_OB"/>
</dbReference>
<keyword evidence="3" id="KW-1185">Reference proteome</keyword>
<dbReference type="KEGG" id="fbm:MQE35_02180"/>
<sequence length="142" mass="15430">MSKKHIIIAISIIIVIGLGGYLATKMYNKPHINIAEASPDLILNSDEILTDFQSDETSANKKYLNQIIQVKGKVGHIGAANGNGVIVFNNNNISAQGSVICHILEGENNKIMQLKEGQDIIIKGVCTGYLMDVILIRCVIIN</sequence>
<dbReference type="RefSeq" id="WP_255844092.1">
    <property type="nucleotide sequence ID" value="NZ_CP094358.1"/>
</dbReference>
<protein>
    <submittedName>
        <fullName evidence="2">OB-fold putative lipoprotein</fullName>
    </submittedName>
</protein>
<evidence type="ECO:0000313" key="3">
    <source>
        <dbReference type="Proteomes" id="UP000831290"/>
    </source>
</evidence>
<dbReference type="AlphaFoldDB" id="A0A9E7CUB7"/>
<keyword evidence="2" id="KW-0449">Lipoprotein</keyword>
<keyword evidence="1" id="KW-1133">Transmembrane helix</keyword>
<keyword evidence="1" id="KW-0472">Membrane</keyword>
<dbReference type="Proteomes" id="UP000831290">
    <property type="component" value="Chromosome"/>
</dbReference>
<reference evidence="2" key="1">
    <citation type="submission" date="2022-03" db="EMBL/GenBank/DDBJ databases">
        <title>Description of Abyssus ytuae gen. nov., sp. nov., a novel member of the family Flavobacteriaceae isolated from the sediment of Mariana Trench.</title>
        <authorList>
            <person name="Zhang J."/>
            <person name="Xu X."/>
        </authorList>
    </citation>
    <scope>NUCLEOTIDE SEQUENCE</scope>
    <source>
        <strain evidence="2">MT3330</strain>
    </source>
</reference>
<accession>A0A9E7CUB7</accession>
<evidence type="ECO:0000256" key="1">
    <source>
        <dbReference type="SAM" id="Phobius"/>
    </source>
</evidence>
<name>A0A9E7CUB7_9FLAO</name>
<organism evidence="2 3">
    <name type="scientific">Abyssalbus ytuae</name>
    <dbReference type="NCBI Taxonomy" id="2926907"/>
    <lineage>
        <taxon>Bacteria</taxon>
        <taxon>Pseudomonadati</taxon>
        <taxon>Bacteroidota</taxon>
        <taxon>Flavobacteriia</taxon>
        <taxon>Flavobacteriales</taxon>
        <taxon>Flavobacteriaceae</taxon>
        <taxon>Abyssalbus</taxon>
    </lineage>
</organism>
<evidence type="ECO:0000313" key="2">
    <source>
        <dbReference type="EMBL" id="UOB18117.1"/>
    </source>
</evidence>
<dbReference type="EMBL" id="CP094358">
    <property type="protein sequence ID" value="UOB18117.1"/>
    <property type="molecule type" value="Genomic_DNA"/>
</dbReference>
<dbReference type="Pfam" id="PF12869">
    <property type="entry name" value="tRNA_anti-like"/>
    <property type="match status" value="1"/>
</dbReference>
<proteinExistence type="predicted"/>
<gene>
    <name evidence="2" type="ORF">MQE35_02180</name>
</gene>
<keyword evidence="1" id="KW-0812">Transmembrane</keyword>
<feature type="transmembrane region" description="Helical" evidence="1">
    <location>
        <begin position="6"/>
        <end position="24"/>
    </location>
</feature>